<dbReference type="InterPro" id="IPR010982">
    <property type="entry name" value="Lambda_DNA-bd_dom_sf"/>
</dbReference>
<gene>
    <name evidence="1" type="ORF">R5A26_04675</name>
</gene>
<evidence type="ECO:0000313" key="1">
    <source>
        <dbReference type="EMBL" id="MDV7215238.1"/>
    </source>
</evidence>
<proteinExistence type="predicted"/>
<dbReference type="Gene3D" id="1.10.260.40">
    <property type="entry name" value="lambda repressor-like DNA-binding domains"/>
    <property type="match status" value="1"/>
</dbReference>
<keyword evidence="2" id="KW-1185">Reference proteome</keyword>
<dbReference type="InterPro" id="IPR001387">
    <property type="entry name" value="Cro/C1-type_HTH"/>
</dbReference>
<accession>A0ABU4F3R8</accession>
<dbReference type="CDD" id="cd00093">
    <property type="entry name" value="HTH_XRE"/>
    <property type="match status" value="1"/>
</dbReference>
<organism evidence="1 2">
    <name type="scientific">Streptomyces prunicolor</name>
    <dbReference type="NCBI Taxonomy" id="67348"/>
    <lineage>
        <taxon>Bacteria</taxon>
        <taxon>Bacillati</taxon>
        <taxon>Actinomycetota</taxon>
        <taxon>Actinomycetes</taxon>
        <taxon>Kitasatosporales</taxon>
        <taxon>Streptomycetaceae</taxon>
        <taxon>Streptomyces</taxon>
    </lineage>
</organism>
<comment type="caution">
    <text evidence="1">The sequence shown here is derived from an EMBL/GenBank/DDBJ whole genome shotgun (WGS) entry which is preliminary data.</text>
</comment>
<reference evidence="1 2" key="1">
    <citation type="submission" date="2023-10" db="EMBL/GenBank/DDBJ databases">
        <title>Characterization of rhizosphere-enriched actinobacteria from wheat plants lab-grown on chernevaya soil.</title>
        <authorList>
            <person name="Tikhonova E.N."/>
            <person name="Konopkin A."/>
            <person name="Kravchenko I.K."/>
        </authorList>
    </citation>
    <scope>NUCLEOTIDE SEQUENCE [LARGE SCALE GENOMIC DNA]</scope>
    <source>
        <strain evidence="1 2">RR29</strain>
    </source>
</reference>
<dbReference type="SUPFAM" id="SSF47413">
    <property type="entry name" value="lambda repressor-like DNA-binding domains"/>
    <property type="match status" value="1"/>
</dbReference>
<dbReference type="EMBL" id="JAWMAJ010000010">
    <property type="protein sequence ID" value="MDV7215238.1"/>
    <property type="molecule type" value="Genomic_DNA"/>
</dbReference>
<protein>
    <submittedName>
        <fullName evidence="1">Helix-turn-helix transcriptional regulator</fullName>
    </submittedName>
</protein>
<sequence>MANERLRSAMLTHGITVDVMATHVGVDPKTVERWITQDRAPYRRHRLTIAAFLHEDETYLWPNGLPDAQRQDASDAEVLKVYPHRSYVPPELWLQLFGRATREIGVLVHAGVFLAENPRWPQLLRQKTSSGVRARILLGDPKSPEIQRRGEEEEIGEGVAYKVREVMKLYRPLYSVPGIEFRMHRSTLHNSLYRSDDEWLVNTQVYGVSAPMAPVLHLRRVAGAELVSTYQQSFEKVWSEAVPIERSS</sequence>
<dbReference type="RefSeq" id="WP_317770175.1">
    <property type="nucleotide sequence ID" value="NZ_JAWMAJ010000010.1"/>
</dbReference>
<evidence type="ECO:0000313" key="2">
    <source>
        <dbReference type="Proteomes" id="UP001187346"/>
    </source>
</evidence>
<dbReference type="Proteomes" id="UP001187346">
    <property type="component" value="Unassembled WGS sequence"/>
</dbReference>
<name>A0ABU4F3R8_9ACTN</name>